<comment type="subcellular location">
    <subcellularLocation>
        <location evidence="1">Cell membrane</location>
        <topology evidence="1">Multi-pass membrane protein</topology>
    </subcellularLocation>
</comment>
<dbReference type="AlphaFoldDB" id="A0A7X6HD63"/>
<feature type="transmembrane region" description="Helical" evidence="9">
    <location>
        <begin position="77"/>
        <end position="100"/>
    </location>
</feature>
<evidence type="ECO:0000256" key="8">
    <source>
        <dbReference type="SAM" id="MobiDB-lite"/>
    </source>
</evidence>
<dbReference type="InterPro" id="IPR011701">
    <property type="entry name" value="MFS"/>
</dbReference>
<evidence type="ECO:0000313" key="12">
    <source>
        <dbReference type="Proteomes" id="UP000544090"/>
    </source>
</evidence>
<feature type="transmembrane region" description="Helical" evidence="9">
    <location>
        <begin position="439"/>
        <end position="461"/>
    </location>
</feature>
<feature type="transmembrane region" description="Helical" evidence="9">
    <location>
        <begin position="225"/>
        <end position="247"/>
    </location>
</feature>
<keyword evidence="6 9" id="KW-1133">Transmembrane helix</keyword>
<feature type="transmembrane region" description="Helical" evidence="9">
    <location>
        <begin position="392"/>
        <end position="418"/>
    </location>
</feature>
<reference evidence="11 12" key="1">
    <citation type="submission" date="2020-04" db="EMBL/GenBank/DDBJ databases">
        <title>Arthrobacter sp. nov.</title>
        <authorList>
            <person name="Liu S."/>
        </authorList>
    </citation>
    <scope>NUCLEOTIDE SEQUENCE [LARGE SCALE GENOMIC DNA]</scope>
    <source>
        <strain evidence="11 12">E918</strain>
    </source>
</reference>
<dbReference type="PRINTS" id="PR01036">
    <property type="entry name" value="TCRTETB"/>
</dbReference>
<protein>
    <submittedName>
        <fullName evidence="11">Multidrug efflux MFS transporter</fullName>
    </submittedName>
</protein>
<sequence>MFPSFHSPAPDEESAVSQPLSDQPALTLPPAPEDRTRRDRRVIRLLLAATFVVILNETIMSVALSELMADLDITARAAQWLSTAFMLTMAVVIPITGFLLQRFNTRPVYTTAMALFSAGTLLAGLAPGFEVLLLGRIVQATGTAIMMPLLMTTLMTLVPPAQRGKTMGNVSIVISVAPAIGPTISGVILNTLSWRWMFWLVLPIAVAMLVIGARRVENVTDPRPVPLDVASVILAAVGFGGLVYGLSTVGEGGGHDGGAVLPVWAAAGAGGAALLMFVLRQLRLQRHDGALLDLRTFKAPAFSIAVGLMTVSMAALFGTIILLPIFLQQVMGLEPVQIGLMLLPGGLLMGLLAPAVGRRYDRSGPTVLVVPGTVLVSAVLWFLSTMNQDTPVLMVLAAHLVLSLGLALLFTPLFTAGLGAVRPELYSHGSAIVGTVQQVAGAAGTALFVTVMSVQSAALAAGGQAGIEAVAGGVQAAFLTGALISLPAIAGAFFIRKPAEQPVAAGHH</sequence>
<evidence type="ECO:0000256" key="4">
    <source>
        <dbReference type="ARBA" id="ARBA00022475"/>
    </source>
</evidence>
<dbReference type="Proteomes" id="UP000544090">
    <property type="component" value="Unassembled WGS sequence"/>
</dbReference>
<feature type="transmembrane region" description="Helical" evidence="9">
    <location>
        <begin position="473"/>
        <end position="495"/>
    </location>
</feature>
<dbReference type="InterPro" id="IPR004638">
    <property type="entry name" value="EmrB-like"/>
</dbReference>
<dbReference type="Gene3D" id="1.20.1250.20">
    <property type="entry name" value="MFS general substrate transporter like domains"/>
    <property type="match status" value="1"/>
</dbReference>
<dbReference type="Gene3D" id="1.20.1720.10">
    <property type="entry name" value="Multidrug resistance protein D"/>
    <property type="match status" value="1"/>
</dbReference>
<evidence type="ECO:0000256" key="5">
    <source>
        <dbReference type="ARBA" id="ARBA00022692"/>
    </source>
</evidence>
<evidence type="ECO:0000256" key="9">
    <source>
        <dbReference type="SAM" id="Phobius"/>
    </source>
</evidence>
<dbReference type="PANTHER" id="PTHR42718:SF9">
    <property type="entry name" value="MAJOR FACILITATOR SUPERFAMILY MULTIDRUG TRANSPORTER MFSC"/>
    <property type="match status" value="1"/>
</dbReference>
<dbReference type="Pfam" id="PF07690">
    <property type="entry name" value="MFS_1"/>
    <property type="match status" value="1"/>
</dbReference>
<evidence type="ECO:0000313" key="11">
    <source>
        <dbReference type="EMBL" id="NKX54826.1"/>
    </source>
</evidence>
<feature type="transmembrane region" description="Helical" evidence="9">
    <location>
        <begin position="338"/>
        <end position="356"/>
    </location>
</feature>
<evidence type="ECO:0000256" key="1">
    <source>
        <dbReference type="ARBA" id="ARBA00004651"/>
    </source>
</evidence>
<organism evidence="11 12">
    <name type="scientific">Arthrobacter mobilis</name>
    <dbReference type="NCBI Taxonomy" id="2724944"/>
    <lineage>
        <taxon>Bacteria</taxon>
        <taxon>Bacillati</taxon>
        <taxon>Actinomycetota</taxon>
        <taxon>Actinomycetes</taxon>
        <taxon>Micrococcales</taxon>
        <taxon>Micrococcaceae</taxon>
        <taxon>Arthrobacter</taxon>
    </lineage>
</organism>
<feature type="transmembrane region" description="Helical" evidence="9">
    <location>
        <begin position="300"/>
        <end position="326"/>
    </location>
</feature>
<dbReference type="GO" id="GO:0005886">
    <property type="term" value="C:plasma membrane"/>
    <property type="evidence" value="ECO:0007669"/>
    <property type="project" value="UniProtKB-SubCell"/>
</dbReference>
<feature type="transmembrane region" description="Helical" evidence="9">
    <location>
        <begin position="107"/>
        <end position="125"/>
    </location>
</feature>
<feature type="transmembrane region" description="Helical" evidence="9">
    <location>
        <begin position="368"/>
        <end position="386"/>
    </location>
</feature>
<dbReference type="EMBL" id="JAAZSQ010000007">
    <property type="protein sequence ID" value="NKX54826.1"/>
    <property type="molecule type" value="Genomic_DNA"/>
</dbReference>
<dbReference type="InterPro" id="IPR020846">
    <property type="entry name" value="MFS_dom"/>
</dbReference>
<evidence type="ECO:0000256" key="6">
    <source>
        <dbReference type="ARBA" id="ARBA00022989"/>
    </source>
</evidence>
<dbReference type="GO" id="GO:0022857">
    <property type="term" value="F:transmembrane transporter activity"/>
    <property type="evidence" value="ECO:0007669"/>
    <property type="project" value="InterPro"/>
</dbReference>
<evidence type="ECO:0000256" key="3">
    <source>
        <dbReference type="ARBA" id="ARBA00022448"/>
    </source>
</evidence>
<evidence type="ECO:0000256" key="2">
    <source>
        <dbReference type="ARBA" id="ARBA00008537"/>
    </source>
</evidence>
<feature type="transmembrane region" description="Helical" evidence="9">
    <location>
        <begin position="170"/>
        <end position="190"/>
    </location>
</feature>
<feature type="domain" description="Major facilitator superfamily (MFS) profile" evidence="10">
    <location>
        <begin position="42"/>
        <end position="500"/>
    </location>
</feature>
<feature type="transmembrane region" description="Helical" evidence="9">
    <location>
        <begin position="196"/>
        <end position="213"/>
    </location>
</feature>
<feature type="transmembrane region" description="Helical" evidence="9">
    <location>
        <begin position="45"/>
        <end position="65"/>
    </location>
</feature>
<keyword evidence="7 9" id="KW-0472">Membrane</keyword>
<comment type="similarity">
    <text evidence="2">Belongs to the major facilitator superfamily. EmrB family.</text>
</comment>
<feature type="region of interest" description="Disordered" evidence="8">
    <location>
        <begin position="1"/>
        <end position="34"/>
    </location>
</feature>
<dbReference type="NCBIfam" id="TIGR00711">
    <property type="entry name" value="efflux_EmrB"/>
    <property type="match status" value="1"/>
</dbReference>
<comment type="caution">
    <text evidence="11">The sequence shown here is derived from an EMBL/GenBank/DDBJ whole genome shotgun (WGS) entry which is preliminary data.</text>
</comment>
<feature type="transmembrane region" description="Helical" evidence="9">
    <location>
        <begin position="259"/>
        <end position="279"/>
    </location>
</feature>
<accession>A0A7X6HD63</accession>
<dbReference type="PANTHER" id="PTHR42718">
    <property type="entry name" value="MAJOR FACILITATOR SUPERFAMILY MULTIDRUG TRANSPORTER MFSC"/>
    <property type="match status" value="1"/>
</dbReference>
<dbReference type="InterPro" id="IPR036259">
    <property type="entry name" value="MFS_trans_sf"/>
</dbReference>
<dbReference type="PROSITE" id="PS50850">
    <property type="entry name" value="MFS"/>
    <property type="match status" value="1"/>
</dbReference>
<keyword evidence="5 9" id="KW-0812">Transmembrane</keyword>
<name>A0A7X6HD63_9MICC</name>
<keyword evidence="4" id="KW-1003">Cell membrane</keyword>
<keyword evidence="3" id="KW-0813">Transport</keyword>
<keyword evidence="12" id="KW-1185">Reference proteome</keyword>
<dbReference type="SUPFAM" id="SSF103473">
    <property type="entry name" value="MFS general substrate transporter"/>
    <property type="match status" value="1"/>
</dbReference>
<feature type="transmembrane region" description="Helical" evidence="9">
    <location>
        <begin position="137"/>
        <end position="158"/>
    </location>
</feature>
<evidence type="ECO:0000256" key="7">
    <source>
        <dbReference type="ARBA" id="ARBA00023136"/>
    </source>
</evidence>
<proteinExistence type="inferred from homology"/>
<evidence type="ECO:0000259" key="10">
    <source>
        <dbReference type="PROSITE" id="PS50850"/>
    </source>
</evidence>
<gene>
    <name evidence="11" type="ORF">HGG74_09795</name>
</gene>